<gene>
    <name evidence="1" type="ORF">ERS137959_04627</name>
</gene>
<name>A0ABP1YL27_YEREN</name>
<dbReference type="Proteomes" id="UP000041601">
    <property type="component" value="Unassembled WGS sequence"/>
</dbReference>
<keyword evidence="2" id="KW-1185">Reference proteome</keyword>
<evidence type="ECO:0000313" key="2">
    <source>
        <dbReference type="Proteomes" id="UP000041601"/>
    </source>
</evidence>
<protein>
    <submittedName>
        <fullName evidence="1">Uncharacterized protein</fullName>
    </submittedName>
</protein>
<comment type="caution">
    <text evidence="1">The sequence shown here is derived from an EMBL/GenBank/DDBJ whole genome shotgun (WGS) entry which is preliminary data.</text>
</comment>
<accession>A0ABP1YL27</accession>
<proteinExistence type="predicted"/>
<sequence>MARILSHPGERLKTLAEENYQLRRERMLMRQRLITLGHRLDMAQKELSLRNFDITAIPPIPMTKKISAWISEYGVPWEALYCPECRSWFIELDNSFPYHLECCVCRCDIKKEEVDDNQATESS</sequence>
<reference evidence="1 2" key="1">
    <citation type="submission" date="2015-03" db="EMBL/GenBank/DDBJ databases">
        <authorList>
            <consortium name="Pathogen Informatics"/>
            <person name="Murphy D."/>
        </authorList>
    </citation>
    <scope>NUCLEOTIDE SEQUENCE [LARGE SCALE GENOMIC DNA]</scope>
    <source>
        <strain evidence="1 2">IP05342</strain>
    </source>
</reference>
<dbReference type="EMBL" id="CPXJ01000125">
    <property type="protein sequence ID" value="CNE78277.1"/>
    <property type="molecule type" value="Genomic_DNA"/>
</dbReference>
<organism evidence="1 2">
    <name type="scientific">Yersinia enterocolitica</name>
    <dbReference type="NCBI Taxonomy" id="630"/>
    <lineage>
        <taxon>Bacteria</taxon>
        <taxon>Pseudomonadati</taxon>
        <taxon>Pseudomonadota</taxon>
        <taxon>Gammaproteobacteria</taxon>
        <taxon>Enterobacterales</taxon>
        <taxon>Yersiniaceae</taxon>
        <taxon>Yersinia</taxon>
    </lineage>
</organism>
<evidence type="ECO:0000313" key="1">
    <source>
        <dbReference type="EMBL" id="CNE78277.1"/>
    </source>
</evidence>